<comment type="caution">
    <text evidence="2">The sequence shown here is derived from an EMBL/GenBank/DDBJ whole genome shotgun (WGS) entry which is preliminary data.</text>
</comment>
<protein>
    <submittedName>
        <fullName evidence="2">Uncharacterized protein</fullName>
    </submittedName>
</protein>
<evidence type="ECO:0000256" key="1">
    <source>
        <dbReference type="SAM" id="SignalP"/>
    </source>
</evidence>
<accession>A0A4R6RJD3</accession>
<gene>
    <name evidence="2" type="ORF">EDD54_0401</name>
</gene>
<feature type="chain" id="PRO_5020716418" evidence="1">
    <location>
        <begin position="18"/>
        <end position="167"/>
    </location>
</feature>
<dbReference type="RefSeq" id="WP_126537063.1">
    <property type="nucleotide sequence ID" value="NZ_BSPM01000008.1"/>
</dbReference>
<feature type="signal peptide" evidence="1">
    <location>
        <begin position="1"/>
        <end position="17"/>
    </location>
</feature>
<keyword evidence="1" id="KW-0732">Signal</keyword>
<keyword evidence="3" id="KW-1185">Reference proteome</keyword>
<reference evidence="2 3" key="1">
    <citation type="submission" date="2019-03" db="EMBL/GenBank/DDBJ databases">
        <title>Genomic Encyclopedia of Type Strains, Phase IV (KMG-IV): sequencing the most valuable type-strain genomes for metagenomic binning, comparative biology and taxonomic classification.</title>
        <authorList>
            <person name="Goeker M."/>
        </authorList>
    </citation>
    <scope>NUCLEOTIDE SEQUENCE [LARGE SCALE GENOMIC DNA]</scope>
    <source>
        <strain evidence="2 3">DSM 102969</strain>
    </source>
</reference>
<dbReference type="Proteomes" id="UP000294547">
    <property type="component" value="Unassembled WGS sequence"/>
</dbReference>
<name>A0A4R6RJD3_9HYPH</name>
<evidence type="ECO:0000313" key="2">
    <source>
        <dbReference type="EMBL" id="TDP86524.1"/>
    </source>
</evidence>
<proteinExistence type="predicted"/>
<organism evidence="2 3">
    <name type="scientific">Oharaeibacter diazotrophicus</name>
    <dbReference type="NCBI Taxonomy" id="1920512"/>
    <lineage>
        <taxon>Bacteria</taxon>
        <taxon>Pseudomonadati</taxon>
        <taxon>Pseudomonadota</taxon>
        <taxon>Alphaproteobacteria</taxon>
        <taxon>Hyphomicrobiales</taxon>
        <taxon>Pleomorphomonadaceae</taxon>
        <taxon>Oharaeibacter</taxon>
    </lineage>
</organism>
<evidence type="ECO:0000313" key="3">
    <source>
        <dbReference type="Proteomes" id="UP000294547"/>
    </source>
</evidence>
<dbReference type="EMBL" id="SNXY01000006">
    <property type="protein sequence ID" value="TDP86524.1"/>
    <property type="molecule type" value="Genomic_DNA"/>
</dbReference>
<dbReference type="AlphaFoldDB" id="A0A4R6RJD3"/>
<sequence>MKSAVLAAVLASTAAALVPGLAPDRAAAAEVRTQYLGAACQGLSGADPLVRDVAGRIRNAGTAPVIVVCPVVRDVTASTSLEFAALTLGGSVTSSCSVVVVNAFGNGSGTSPSAIRPVAGTEHFRVQFADGAVNIQAPAESNVMFKCTLAPGGSILNLAVVENVAEN</sequence>